<protein>
    <submittedName>
        <fullName evidence="2">Uncharacterized protein</fullName>
    </submittedName>
</protein>
<sequence length="179" mass="19218">MFSPLKPQTGSSSSRHPGALQDGVAGKQVLSPCSRVHRLVFLPLYAFTALLPTFYIFTAPLPASPTPYLPPIQPLPSYLPHLSPTCLLYHLRPPTCLTYPLPASYTTSALLPTSSIHPSAFWNTTLVLPTLFTLPRTSYTSAVLFPTTSAPSFSVLATSSYLPPPCLSPTSHPSALLPS</sequence>
<gene>
    <name evidence="2" type="ORF">Pcinc_044109</name>
</gene>
<proteinExistence type="predicted"/>
<reference evidence="2" key="1">
    <citation type="submission" date="2023-10" db="EMBL/GenBank/DDBJ databases">
        <title>Genome assemblies of two species of porcelain crab, Petrolisthes cinctipes and Petrolisthes manimaculis (Anomura: Porcellanidae).</title>
        <authorList>
            <person name="Angst P."/>
        </authorList>
    </citation>
    <scope>NUCLEOTIDE SEQUENCE</scope>
    <source>
        <strain evidence="2">PB745_01</strain>
        <tissue evidence="2">Gill</tissue>
    </source>
</reference>
<dbReference type="EMBL" id="JAWQEG010009123">
    <property type="protein sequence ID" value="KAK3849127.1"/>
    <property type="molecule type" value="Genomic_DNA"/>
</dbReference>
<dbReference type="AlphaFoldDB" id="A0AAE1BEG0"/>
<evidence type="ECO:0000313" key="3">
    <source>
        <dbReference type="Proteomes" id="UP001286313"/>
    </source>
</evidence>
<keyword evidence="1" id="KW-1133">Transmembrane helix</keyword>
<feature type="transmembrane region" description="Helical" evidence="1">
    <location>
        <begin position="39"/>
        <end position="57"/>
    </location>
</feature>
<keyword evidence="1" id="KW-0812">Transmembrane</keyword>
<evidence type="ECO:0000256" key="1">
    <source>
        <dbReference type="SAM" id="Phobius"/>
    </source>
</evidence>
<name>A0AAE1BEG0_PETCI</name>
<keyword evidence="3" id="KW-1185">Reference proteome</keyword>
<keyword evidence="1" id="KW-0472">Membrane</keyword>
<evidence type="ECO:0000313" key="2">
    <source>
        <dbReference type="EMBL" id="KAK3849127.1"/>
    </source>
</evidence>
<accession>A0AAE1BEG0</accession>
<comment type="caution">
    <text evidence="2">The sequence shown here is derived from an EMBL/GenBank/DDBJ whole genome shotgun (WGS) entry which is preliminary data.</text>
</comment>
<dbReference type="Proteomes" id="UP001286313">
    <property type="component" value="Unassembled WGS sequence"/>
</dbReference>
<organism evidence="2 3">
    <name type="scientific">Petrolisthes cinctipes</name>
    <name type="common">Flat porcelain crab</name>
    <dbReference type="NCBI Taxonomy" id="88211"/>
    <lineage>
        <taxon>Eukaryota</taxon>
        <taxon>Metazoa</taxon>
        <taxon>Ecdysozoa</taxon>
        <taxon>Arthropoda</taxon>
        <taxon>Crustacea</taxon>
        <taxon>Multicrustacea</taxon>
        <taxon>Malacostraca</taxon>
        <taxon>Eumalacostraca</taxon>
        <taxon>Eucarida</taxon>
        <taxon>Decapoda</taxon>
        <taxon>Pleocyemata</taxon>
        <taxon>Anomura</taxon>
        <taxon>Galatheoidea</taxon>
        <taxon>Porcellanidae</taxon>
        <taxon>Petrolisthes</taxon>
    </lineage>
</organism>